<dbReference type="GeneID" id="15393218"/>
<protein>
    <recommendedName>
        <fullName evidence="3">Aminoglycoside phosphotransferase domain-containing protein</fullName>
    </recommendedName>
</protein>
<dbReference type="Proteomes" id="UP000013307">
    <property type="component" value="Chromosome"/>
</dbReference>
<organism evidence="1 2">
    <name type="scientific">Archaeoglobus sulfaticallidus PM70-1</name>
    <dbReference type="NCBI Taxonomy" id="387631"/>
    <lineage>
        <taxon>Archaea</taxon>
        <taxon>Methanobacteriati</taxon>
        <taxon>Methanobacteriota</taxon>
        <taxon>Archaeoglobi</taxon>
        <taxon>Archaeoglobales</taxon>
        <taxon>Archaeoglobaceae</taxon>
        <taxon>Archaeoglobus</taxon>
    </lineage>
</organism>
<reference evidence="1 2" key="1">
    <citation type="journal article" date="2013" name="Genome Announc.">
        <title>Complete Genome Sequence of the Thermophilic and Facultatively Chemolithoautotrophic Sulfate Reducer Archaeoglobus sulfaticallidus Strain PM70-1T.</title>
        <authorList>
            <person name="Stokke R."/>
            <person name="Hocking W.P."/>
            <person name="Steinsbu B.O."/>
            <person name="Steen I.H."/>
        </authorList>
    </citation>
    <scope>NUCLEOTIDE SEQUENCE [LARGE SCALE GENOMIC DNA]</scope>
    <source>
        <strain evidence="1">PM70-1</strain>
    </source>
</reference>
<proteinExistence type="predicted"/>
<name>N0BMS9_9EURY</name>
<dbReference type="STRING" id="387631.Asulf_01583"/>
<keyword evidence="2" id="KW-1185">Reference proteome</keyword>
<dbReference type="AlphaFoldDB" id="N0BMS9"/>
<evidence type="ECO:0000313" key="1">
    <source>
        <dbReference type="EMBL" id="AGK61560.1"/>
    </source>
</evidence>
<dbReference type="OrthoDB" id="387477at2157"/>
<evidence type="ECO:0008006" key="3">
    <source>
        <dbReference type="Google" id="ProtNLM"/>
    </source>
</evidence>
<accession>N0BMS9</accession>
<dbReference type="KEGG" id="ast:Asulf_01583"/>
<sequence>MKEAIRWVNIGRDRITYSGRVEMIPTAVWMSPKEIKEELSSKLFDEGLLFELIGMDALNDADIVIEHVSCWMQYHVFRLEVRDEKTIRVALNLLPSSQKEPLFKHYWKSAKKAWEAGVVAEPLLLSKDGRLFIQEWVDGIPVSEIVGEEWIKKKEEIITSICNSILELYKVGYAFHPLTDYEVMLKDGKAIFLDITRLREVKDSIEFEEMYKNSIIKNVRVIDWLKSFC</sequence>
<gene>
    <name evidence="1" type="ORF">Asulf_01583</name>
</gene>
<dbReference type="HOGENOM" id="CLU_1207569_0_0_2"/>
<dbReference type="EMBL" id="CP005290">
    <property type="protein sequence ID" value="AGK61560.1"/>
    <property type="molecule type" value="Genomic_DNA"/>
</dbReference>
<evidence type="ECO:0000313" key="2">
    <source>
        <dbReference type="Proteomes" id="UP000013307"/>
    </source>
</evidence>
<dbReference type="RefSeq" id="WP_015591158.1">
    <property type="nucleotide sequence ID" value="NC_021169.1"/>
</dbReference>